<protein>
    <submittedName>
        <fullName evidence="3">Uncharacterized protein</fullName>
    </submittedName>
</protein>
<feature type="transmembrane region" description="Helical" evidence="2">
    <location>
        <begin position="199"/>
        <end position="218"/>
    </location>
</feature>
<organism evidence="3 4">
    <name type="scientific">Phocaeicola acetigenes</name>
    <dbReference type="NCBI Taxonomy" id="3016083"/>
    <lineage>
        <taxon>Bacteria</taxon>
        <taxon>Pseudomonadati</taxon>
        <taxon>Bacteroidota</taxon>
        <taxon>Bacteroidia</taxon>
        <taxon>Bacteroidales</taxon>
        <taxon>Bacteroidaceae</taxon>
        <taxon>Phocaeicola</taxon>
    </lineage>
</organism>
<reference evidence="3" key="1">
    <citation type="submission" date="2022-12" db="EMBL/GenBank/DDBJ databases">
        <title>Phocaeicola acetigenes sp. nov., isolated feces from a healthy human.</title>
        <authorList>
            <person name="Do H."/>
            <person name="Ha Y.B."/>
            <person name="Kim J.-S."/>
            <person name="Suh M.K."/>
            <person name="Kim H.S."/>
            <person name="Lee J.-S."/>
        </authorList>
    </citation>
    <scope>NUCLEOTIDE SEQUENCE</scope>
    <source>
        <strain evidence="3">KGMB11183</strain>
    </source>
</reference>
<dbReference type="RefSeq" id="WP_269876943.1">
    <property type="nucleotide sequence ID" value="NZ_JAPZVM010000002.1"/>
</dbReference>
<evidence type="ECO:0000256" key="1">
    <source>
        <dbReference type="SAM" id="Coils"/>
    </source>
</evidence>
<dbReference type="EMBL" id="JAPZVM010000002">
    <property type="protein sequence ID" value="MCZ8371886.1"/>
    <property type="molecule type" value="Genomic_DNA"/>
</dbReference>
<keyword evidence="2" id="KW-1133">Transmembrane helix</keyword>
<evidence type="ECO:0000313" key="3">
    <source>
        <dbReference type="EMBL" id="MCZ8371886.1"/>
    </source>
</evidence>
<keyword evidence="2" id="KW-0812">Transmembrane</keyword>
<evidence type="ECO:0000256" key="2">
    <source>
        <dbReference type="SAM" id="Phobius"/>
    </source>
</evidence>
<feature type="coiled-coil region" evidence="1">
    <location>
        <begin position="107"/>
        <end position="175"/>
    </location>
</feature>
<comment type="caution">
    <text evidence="3">The sequence shown here is derived from an EMBL/GenBank/DDBJ whole genome shotgun (WGS) entry which is preliminary data.</text>
</comment>
<name>A0ABT4PFR2_9BACT</name>
<dbReference type="Proteomes" id="UP001141933">
    <property type="component" value="Unassembled WGS sequence"/>
</dbReference>
<proteinExistence type="predicted"/>
<keyword evidence="4" id="KW-1185">Reference proteome</keyword>
<sequence length="349" mass="40777">MMRIKLGFDNIAKDDTINLCTSLIKQIEQRNDQTLFLDIYSRLLYLQRRLIADNNYSHKLIERAFSLCKCIEDILNNNNINIDDINKIKQSFDELFIFYQLPLLNSSAFYTKEISKLESEVKNYKKKLDEYGAETGNENVLKEKITELESSIETLKTEKETVEKQNEAISNWKTKITEAFQGLKVPISRLQQEHNRLKNLYKIYGFISVALVLLLIVIEAVVCYKINNTVLFPNWEQYWTIILPVPVAIGLLWGFITQMNRAQRQMVVLARQIYEIEYIEGLLQALNTLSVDIGESMSKINEAISRLIDNHLHNMEGMRIDETLLQKLEKKDALPYEKIPELIKLFKDK</sequence>
<keyword evidence="1" id="KW-0175">Coiled coil</keyword>
<keyword evidence="2" id="KW-0472">Membrane</keyword>
<evidence type="ECO:0000313" key="4">
    <source>
        <dbReference type="Proteomes" id="UP001141933"/>
    </source>
</evidence>
<gene>
    <name evidence="3" type="ORF">O6P32_04080</name>
</gene>
<accession>A0ABT4PFR2</accession>
<feature type="transmembrane region" description="Helical" evidence="2">
    <location>
        <begin position="238"/>
        <end position="256"/>
    </location>
</feature>